<feature type="domain" description="CheW-like" evidence="11">
    <location>
        <begin position="502"/>
        <end position="639"/>
    </location>
</feature>
<dbReference type="Proteomes" id="UP000664277">
    <property type="component" value="Unassembled WGS sequence"/>
</dbReference>
<feature type="domain" description="HPt" evidence="12">
    <location>
        <begin position="4"/>
        <end position="115"/>
    </location>
</feature>
<dbReference type="InterPro" id="IPR004358">
    <property type="entry name" value="Sig_transdc_His_kin-like_C"/>
</dbReference>
<dbReference type="InterPro" id="IPR011006">
    <property type="entry name" value="CheY-like_superfamily"/>
</dbReference>
<protein>
    <recommendedName>
        <fullName evidence="2">histidine kinase</fullName>
        <ecNumber evidence="2">2.7.13.3</ecNumber>
    </recommendedName>
</protein>
<dbReference type="InterPro" id="IPR051315">
    <property type="entry name" value="Bact_Chemotaxis_CheA"/>
</dbReference>
<dbReference type="PROSITE" id="PS50110">
    <property type="entry name" value="RESPONSE_REGULATORY"/>
    <property type="match status" value="1"/>
</dbReference>
<accession>A0A8J7PGF9</accession>
<dbReference type="Pfam" id="PF01627">
    <property type="entry name" value="Hpt"/>
    <property type="match status" value="1"/>
</dbReference>
<dbReference type="PANTHER" id="PTHR43395:SF1">
    <property type="entry name" value="CHEMOTAXIS PROTEIN CHEA"/>
    <property type="match status" value="1"/>
</dbReference>
<dbReference type="InterPro" id="IPR002545">
    <property type="entry name" value="CheW-lke_dom"/>
</dbReference>
<dbReference type="GO" id="GO:0006935">
    <property type="term" value="P:chemotaxis"/>
    <property type="evidence" value="ECO:0007669"/>
    <property type="project" value="InterPro"/>
</dbReference>
<name>A0A8J7PGF9_9BACT</name>
<dbReference type="SMART" id="SM01231">
    <property type="entry name" value="H-kinase_dim"/>
    <property type="match status" value="1"/>
</dbReference>
<dbReference type="SMART" id="SM00448">
    <property type="entry name" value="REC"/>
    <property type="match status" value="1"/>
</dbReference>
<comment type="catalytic activity">
    <reaction evidence="1">
        <text>ATP + protein L-histidine = ADP + protein N-phospho-L-histidine.</text>
        <dbReference type="EC" id="2.7.13.3"/>
    </reaction>
</comment>
<evidence type="ECO:0000256" key="6">
    <source>
        <dbReference type="ARBA" id="ARBA00023012"/>
    </source>
</evidence>
<feature type="modified residue" description="Phosphohistidine" evidence="7">
    <location>
        <position position="61"/>
    </location>
</feature>
<evidence type="ECO:0000259" key="11">
    <source>
        <dbReference type="PROSITE" id="PS50851"/>
    </source>
</evidence>
<dbReference type="GO" id="GO:0000155">
    <property type="term" value="F:phosphorelay sensor kinase activity"/>
    <property type="evidence" value="ECO:0007669"/>
    <property type="project" value="InterPro"/>
</dbReference>
<evidence type="ECO:0000313" key="14">
    <source>
        <dbReference type="Proteomes" id="UP000664277"/>
    </source>
</evidence>
<dbReference type="SMART" id="SM00260">
    <property type="entry name" value="CheW"/>
    <property type="match status" value="1"/>
</dbReference>
<evidence type="ECO:0000256" key="2">
    <source>
        <dbReference type="ARBA" id="ARBA00012438"/>
    </source>
</evidence>
<dbReference type="PRINTS" id="PR00344">
    <property type="entry name" value="BCTRLSENSOR"/>
</dbReference>
<dbReference type="PROSITE" id="PS50894">
    <property type="entry name" value="HPT"/>
    <property type="match status" value="1"/>
</dbReference>
<dbReference type="SUPFAM" id="SSF50341">
    <property type="entry name" value="CheW-like"/>
    <property type="match status" value="1"/>
</dbReference>
<dbReference type="InterPro" id="IPR036061">
    <property type="entry name" value="CheW-like_dom_sf"/>
</dbReference>
<feature type="domain" description="Histidine kinase" evidence="9">
    <location>
        <begin position="299"/>
        <end position="500"/>
    </location>
</feature>
<evidence type="ECO:0000259" key="10">
    <source>
        <dbReference type="PROSITE" id="PS50110"/>
    </source>
</evidence>
<evidence type="ECO:0000256" key="8">
    <source>
        <dbReference type="PROSITE-ProRule" id="PRU00169"/>
    </source>
</evidence>
<dbReference type="InterPro" id="IPR036641">
    <property type="entry name" value="HPT_dom_sf"/>
</dbReference>
<dbReference type="InterPro" id="IPR001789">
    <property type="entry name" value="Sig_transdc_resp-reg_receiver"/>
</dbReference>
<dbReference type="CDD" id="cd00088">
    <property type="entry name" value="HPT"/>
    <property type="match status" value="1"/>
</dbReference>
<sequence length="788" mass="86406">MSTDEDFLKRLRAAFLDEGKEIVDQIKEAFDHFANRNKAEKGDSKGYNARETISKCASSLHSLKGAARAVNEDELTAVCQLLETAVLSYKPLPDEALERTLLFNLDTFIEIIDALESFVDSEGGITGDGLTDVEKQGLKAMVELKITSLSLDPIKPEEQASPESIRTAESASSIESLMQTGTFNVTELRNMLGTLDNSTEQSASKSKTTQKTEQTIRVPLARLNRLLGESEELLVLKGRMTERLGELTEIKARLDQAARQQLLHQGKSEQYQRSDLKFLANQLDEVLREIGRDNNNSAQMISRFLETAKSLTMQPISTVLEGFPKLVRELARDLGKDVDFSVEGGHLEIDRRLLERIKDPLIHIIRNALDHGIESPELRSKAGKPSKASLQLSIKNINVENVEISIIDDGAGVNADIVKRKAVERNLLSLEEATNLTYSQALSLIFRPDFSTRDEVSDISGRGLGLAIVKEKVEELSGRLEISSTTGSGTTFRMVLPSKMAAFSGIRIVSQQQSFVVPVAGLLRGIRVHPLAFETAGGKRTFFVDGRLIPVASLSKVLGLPEAEHSGNTFEYLEMLVLQHRDKYAGLLVDQVVDQGEFTVKPLSYPLQGIPLFSGATMMSSGEVVLILNIHDVVEAVHTVKTDTSSSMLANLLDSLDTKGNTTKPSSERKTVLVVEDSITSRVLLKNILESAGYIVRMALDGAEGLKALATIKTDLVISDIEMPVMDGLTFVKKIRENEATRNTPVILVTSLGSESDRKQGVEAGANAYFVKGNLDQEGLLDTVKSLL</sequence>
<keyword evidence="3 8" id="KW-0597">Phosphoprotein</keyword>
<dbReference type="Pfam" id="PF00072">
    <property type="entry name" value="Response_reg"/>
    <property type="match status" value="1"/>
</dbReference>
<dbReference type="FunFam" id="3.30.565.10:FF:000016">
    <property type="entry name" value="Chemotaxis protein CheA, putative"/>
    <property type="match status" value="1"/>
</dbReference>
<dbReference type="AlphaFoldDB" id="A0A8J7PGF9"/>
<dbReference type="Gene3D" id="3.30.565.10">
    <property type="entry name" value="Histidine kinase-like ATPase, C-terminal domain"/>
    <property type="match status" value="1"/>
</dbReference>
<dbReference type="PROSITE" id="PS50109">
    <property type="entry name" value="HIS_KIN"/>
    <property type="match status" value="1"/>
</dbReference>
<evidence type="ECO:0000313" key="13">
    <source>
        <dbReference type="EMBL" id="MBN8659628.1"/>
    </source>
</evidence>
<feature type="modified residue" description="4-aspartylphosphate" evidence="8">
    <location>
        <position position="720"/>
    </location>
</feature>
<dbReference type="Gene3D" id="3.40.50.2300">
    <property type="match status" value="1"/>
</dbReference>
<dbReference type="InterPro" id="IPR005467">
    <property type="entry name" value="His_kinase_dom"/>
</dbReference>
<gene>
    <name evidence="13" type="ORF">J0M35_04650</name>
</gene>
<keyword evidence="5" id="KW-0418">Kinase</keyword>
<dbReference type="SUPFAM" id="SSF52172">
    <property type="entry name" value="CheY-like"/>
    <property type="match status" value="1"/>
</dbReference>
<dbReference type="PANTHER" id="PTHR43395">
    <property type="entry name" value="SENSOR HISTIDINE KINASE CHEA"/>
    <property type="match status" value="1"/>
</dbReference>
<dbReference type="SMART" id="SM00387">
    <property type="entry name" value="HATPase_c"/>
    <property type="match status" value="1"/>
</dbReference>
<dbReference type="EMBL" id="JAFLCK010000004">
    <property type="protein sequence ID" value="MBN8659628.1"/>
    <property type="molecule type" value="Genomic_DNA"/>
</dbReference>
<dbReference type="InterPro" id="IPR008207">
    <property type="entry name" value="Sig_transdc_His_kin_Hpt_dom"/>
</dbReference>
<evidence type="ECO:0000259" key="9">
    <source>
        <dbReference type="PROSITE" id="PS50109"/>
    </source>
</evidence>
<dbReference type="Gene3D" id="2.30.30.40">
    <property type="entry name" value="SH3 Domains"/>
    <property type="match status" value="1"/>
</dbReference>
<dbReference type="SUPFAM" id="SSF47226">
    <property type="entry name" value="Histidine-containing phosphotransfer domain, HPT domain"/>
    <property type="match status" value="1"/>
</dbReference>
<evidence type="ECO:0000256" key="3">
    <source>
        <dbReference type="ARBA" id="ARBA00022553"/>
    </source>
</evidence>
<organism evidence="13 14">
    <name type="scientific">Candidatus Obscuribacter phosphatis</name>
    <dbReference type="NCBI Taxonomy" id="1906157"/>
    <lineage>
        <taxon>Bacteria</taxon>
        <taxon>Bacillati</taxon>
        <taxon>Candidatus Melainabacteria</taxon>
        <taxon>Candidatus Obscuribacterales</taxon>
        <taxon>Candidatus Obscuribacteraceae</taxon>
        <taxon>Candidatus Obscuribacter</taxon>
    </lineage>
</organism>
<dbReference type="Gene3D" id="1.20.120.160">
    <property type="entry name" value="HPT domain"/>
    <property type="match status" value="1"/>
</dbReference>
<evidence type="ECO:0000256" key="1">
    <source>
        <dbReference type="ARBA" id="ARBA00000085"/>
    </source>
</evidence>
<keyword evidence="4" id="KW-0808">Transferase</keyword>
<dbReference type="InterPro" id="IPR003594">
    <property type="entry name" value="HATPase_dom"/>
</dbReference>
<dbReference type="InterPro" id="IPR004105">
    <property type="entry name" value="CheA-like_dim"/>
</dbReference>
<dbReference type="EC" id="2.7.13.3" evidence="2"/>
<keyword evidence="6" id="KW-0902">Two-component regulatory system</keyword>
<comment type="caution">
    <text evidence="13">The sequence shown here is derived from an EMBL/GenBank/DDBJ whole genome shotgun (WGS) entry which is preliminary data.</text>
</comment>
<proteinExistence type="predicted"/>
<dbReference type="SUPFAM" id="SSF55874">
    <property type="entry name" value="ATPase domain of HSP90 chaperone/DNA topoisomerase II/histidine kinase"/>
    <property type="match status" value="1"/>
</dbReference>
<dbReference type="GO" id="GO:0005737">
    <property type="term" value="C:cytoplasm"/>
    <property type="evidence" value="ECO:0007669"/>
    <property type="project" value="InterPro"/>
</dbReference>
<feature type="domain" description="Response regulatory" evidence="10">
    <location>
        <begin position="671"/>
        <end position="787"/>
    </location>
</feature>
<evidence type="ECO:0000256" key="5">
    <source>
        <dbReference type="ARBA" id="ARBA00022777"/>
    </source>
</evidence>
<evidence type="ECO:0000259" key="12">
    <source>
        <dbReference type="PROSITE" id="PS50894"/>
    </source>
</evidence>
<evidence type="ECO:0000256" key="4">
    <source>
        <dbReference type="ARBA" id="ARBA00022679"/>
    </source>
</evidence>
<dbReference type="PROSITE" id="PS50851">
    <property type="entry name" value="CHEW"/>
    <property type="match status" value="1"/>
</dbReference>
<dbReference type="InterPro" id="IPR036890">
    <property type="entry name" value="HATPase_C_sf"/>
</dbReference>
<evidence type="ECO:0000256" key="7">
    <source>
        <dbReference type="PROSITE-ProRule" id="PRU00110"/>
    </source>
</evidence>
<reference evidence="13" key="1">
    <citation type="submission" date="2021-02" db="EMBL/GenBank/DDBJ databases">
        <title>Genome-Resolved Metagenomics of a Microbial Community Performing Photosynthetic Biological Nutrient Removal.</title>
        <authorList>
            <person name="Mcdaniel E.A."/>
        </authorList>
    </citation>
    <scope>NUCLEOTIDE SEQUENCE</scope>
    <source>
        <strain evidence="13">UWPOB_OBS1</strain>
    </source>
</reference>
<dbReference type="Pfam" id="PF02518">
    <property type="entry name" value="HATPase_c"/>
    <property type="match status" value="1"/>
</dbReference>
<dbReference type="Pfam" id="PF01584">
    <property type="entry name" value="CheW"/>
    <property type="match status" value="1"/>
</dbReference>